<dbReference type="Pfam" id="PF00196">
    <property type="entry name" value="GerE"/>
    <property type="match status" value="1"/>
</dbReference>
<evidence type="ECO:0000259" key="7">
    <source>
        <dbReference type="PROSITE" id="PS50110"/>
    </source>
</evidence>
<dbReference type="PANTHER" id="PTHR43214">
    <property type="entry name" value="TWO-COMPONENT RESPONSE REGULATOR"/>
    <property type="match status" value="1"/>
</dbReference>
<organism evidence="8 9">
    <name type="scientific">Pseudofrankia inefficax (strain DSM 45817 / CECT 9037 / DDB 130130 / EuI1c)</name>
    <name type="common">Frankia inefficax</name>
    <dbReference type="NCBI Taxonomy" id="298654"/>
    <lineage>
        <taxon>Bacteria</taxon>
        <taxon>Bacillati</taxon>
        <taxon>Actinomycetota</taxon>
        <taxon>Actinomycetes</taxon>
        <taxon>Frankiales</taxon>
        <taxon>Frankiaceae</taxon>
        <taxon>Pseudofrankia</taxon>
    </lineage>
</organism>
<keyword evidence="1 5" id="KW-0597">Phosphoprotein</keyword>
<keyword evidence="9" id="KW-1185">Reference proteome</keyword>
<dbReference type="SMART" id="SM00448">
    <property type="entry name" value="REC"/>
    <property type="match status" value="1"/>
</dbReference>
<dbReference type="InterPro" id="IPR016032">
    <property type="entry name" value="Sig_transdc_resp-reg_C-effctor"/>
</dbReference>
<dbReference type="PROSITE" id="PS00622">
    <property type="entry name" value="HTH_LUXR_1"/>
    <property type="match status" value="1"/>
</dbReference>
<dbReference type="EMBL" id="CP002299">
    <property type="protein sequence ID" value="ADP83591.1"/>
    <property type="molecule type" value="Genomic_DNA"/>
</dbReference>
<dbReference type="HOGENOM" id="CLU_000445_90_0_11"/>
<dbReference type="AlphaFoldDB" id="E3JDF8"/>
<dbReference type="SUPFAM" id="SSF46894">
    <property type="entry name" value="C-terminal effector domain of the bipartite response regulators"/>
    <property type="match status" value="1"/>
</dbReference>
<evidence type="ECO:0000256" key="5">
    <source>
        <dbReference type="PROSITE-ProRule" id="PRU00169"/>
    </source>
</evidence>
<feature type="domain" description="Response regulatory" evidence="7">
    <location>
        <begin position="17"/>
        <end position="137"/>
    </location>
</feature>
<dbReference type="SUPFAM" id="SSF52172">
    <property type="entry name" value="CheY-like"/>
    <property type="match status" value="1"/>
</dbReference>
<sequence>MRIADGKADPDGGQALRVVIADDAMLLREGVLRILADDQITVTGVVGDPESLLDHVAREAPDLAIVDIRMPPTFTDEGLRAARAIRADHPGTAVLLLSQHVQVGGALDLFTAGAGGLGYLLKDRVIEIDDFLAAVRRVAAGGSVVDPVVIRALVQRRSGLGAGATLSDRERDVLSLMAQGLSNGAIAARLVVSLRTVETHVASIFTKLGLLPTPEEHRRVRAVITYLNGPAGPPAD</sequence>
<dbReference type="InParanoid" id="E3JDF8"/>
<protein>
    <submittedName>
        <fullName evidence="8">Two component transcriptional regulator, LuxR family</fullName>
    </submittedName>
</protein>
<proteinExistence type="predicted"/>
<keyword evidence="4" id="KW-0804">Transcription</keyword>
<evidence type="ECO:0000313" key="8">
    <source>
        <dbReference type="EMBL" id="ADP83591.1"/>
    </source>
</evidence>
<dbReference type="GO" id="GO:0000160">
    <property type="term" value="P:phosphorelay signal transduction system"/>
    <property type="evidence" value="ECO:0007669"/>
    <property type="project" value="InterPro"/>
</dbReference>
<evidence type="ECO:0000313" key="9">
    <source>
        <dbReference type="Proteomes" id="UP000002484"/>
    </source>
</evidence>
<dbReference type="InterPro" id="IPR011006">
    <property type="entry name" value="CheY-like_superfamily"/>
</dbReference>
<evidence type="ECO:0000256" key="3">
    <source>
        <dbReference type="ARBA" id="ARBA00023125"/>
    </source>
</evidence>
<accession>E3JDF8</accession>
<dbReference type="STRING" id="298654.FraEuI1c_5606"/>
<dbReference type="InterPro" id="IPR000792">
    <property type="entry name" value="Tscrpt_reg_LuxR_C"/>
</dbReference>
<dbReference type="Proteomes" id="UP000002484">
    <property type="component" value="Chromosome"/>
</dbReference>
<gene>
    <name evidence="8" type="ordered locus">FraEuI1c_5606</name>
</gene>
<dbReference type="PROSITE" id="PS50043">
    <property type="entry name" value="HTH_LUXR_2"/>
    <property type="match status" value="1"/>
</dbReference>
<evidence type="ECO:0000256" key="1">
    <source>
        <dbReference type="ARBA" id="ARBA00022553"/>
    </source>
</evidence>
<evidence type="ECO:0000259" key="6">
    <source>
        <dbReference type="PROSITE" id="PS50043"/>
    </source>
</evidence>
<dbReference type="GO" id="GO:0006355">
    <property type="term" value="P:regulation of DNA-templated transcription"/>
    <property type="evidence" value="ECO:0007669"/>
    <property type="project" value="InterPro"/>
</dbReference>
<dbReference type="PANTHER" id="PTHR43214:SF24">
    <property type="entry name" value="TRANSCRIPTIONAL REGULATORY PROTEIN NARL-RELATED"/>
    <property type="match status" value="1"/>
</dbReference>
<keyword evidence="3" id="KW-0238">DNA-binding</keyword>
<dbReference type="CDD" id="cd17535">
    <property type="entry name" value="REC_NarL-like"/>
    <property type="match status" value="1"/>
</dbReference>
<keyword evidence="2" id="KW-0805">Transcription regulation</keyword>
<dbReference type="RefSeq" id="WP_013426709.1">
    <property type="nucleotide sequence ID" value="NC_014666.1"/>
</dbReference>
<dbReference type="CDD" id="cd06170">
    <property type="entry name" value="LuxR_C_like"/>
    <property type="match status" value="1"/>
</dbReference>
<dbReference type="PROSITE" id="PS50110">
    <property type="entry name" value="RESPONSE_REGULATORY"/>
    <property type="match status" value="1"/>
</dbReference>
<evidence type="ECO:0000256" key="2">
    <source>
        <dbReference type="ARBA" id="ARBA00023015"/>
    </source>
</evidence>
<name>E3JDF8_PSEI1</name>
<dbReference type="PRINTS" id="PR00038">
    <property type="entry name" value="HTHLUXR"/>
</dbReference>
<dbReference type="Gene3D" id="3.40.50.2300">
    <property type="match status" value="1"/>
</dbReference>
<dbReference type="InterPro" id="IPR001789">
    <property type="entry name" value="Sig_transdc_resp-reg_receiver"/>
</dbReference>
<reference evidence="8 9" key="1">
    <citation type="submission" date="2010-10" db="EMBL/GenBank/DDBJ databases">
        <title>Complete sequence of Frankia sp. EuI1c.</title>
        <authorList>
            <consortium name="US DOE Joint Genome Institute"/>
            <person name="Lucas S."/>
            <person name="Copeland A."/>
            <person name="Lapidus A."/>
            <person name="Cheng J.-F."/>
            <person name="Bruce D."/>
            <person name="Goodwin L."/>
            <person name="Pitluck S."/>
            <person name="Chertkov O."/>
            <person name="Detter J.C."/>
            <person name="Han C."/>
            <person name="Tapia R."/>
            <person name="Land M."/>
            <person name="Hauser L."/>
            <person name="Jeffries C."/>
            <person name="Kyrpides N."/>
            <person name="Ivanova N."/>
            <person name="Mikhailova N."/>
            <person name="Beauchemin N."/>
            <person name="Sen A."/>
            <person name="Sur S.A."/>
            <person name="Gtari M."/>
            <person name="Wall L."/>
            <person name="Tisa L."/>
            <person name="Woyke T."/>
        </authorList>
    </citation>
    <scope>NUCLEOTIDE SEQUENCE [LARGE SCALE GENOMIC DNA]</scope>
    <source>
        <strain evidence="9">DSM 45817 / CECT 9037 / EuI1c</strain>
    </source>
</reference>
<dbReference type="InterPro" id="IPR039420">
    <property type="entry name" value="WalR-like"/>
</dbReference>
<dbReference type="GO" id="GO:0003677">
    <property type="term" value="F:DNA binding"/>
    <property type="evidence" value="ECO:0007669"/>
    <property type="project" value="UniProtKB-KW"/>
</dbReference>
<dbReference type="eggNOG" id="COG2197">
    <property type="taxonomic scope" value="Bacteria"/>
</dbReference>
<feature type="modified residue" description="4-aspartylphosphate" evidence="5">
    <location>
        <position position="67"/>
    </location>
</feature>
<feature type="domain" description="HTH luxR-type" evidence="6">
    <location>
        <begin position="159"/>
        <end position="230"/>
    </location>
</feature>
<dbReference type="KEGG" id="fri:FraEuI1c_5606"/>
<dbReference type="Pfam" id="PF00072">
    <property type="entry name" value="Response_reg"/>
    <property type="match status" value="1"/>
</dbReference>
<dbReference type="InterPro" id="IPR058245">
    <property type="entry name" value="NreC/VraR/RcsB-like_REC"/>
</dbReference>
<evidence type="ECO:0000256" key="4">
    <source>
        <dbReference type="ARBA" id="ARBA00023163"/>
    </source>
</evidence>
<dbReference type="SMART" id="SM00421">
    <property type="entry name" value="HTH_LUXR"/>
    <property type="match status" value="1"/>
</dbReference>